<feature type="transmembrane region" description="Helical" evidence="13">
    <location>
        <begin position="135"/>
        <end position="155"/>
    </location>
</feature>
<feature type="domain" description="Cytochrome b561 bacterial/Ni-hydrogenase" evidence="14">
    <location>
        <begin position="13"/>
        <end position="163"/>
    </location>
</feature>
<feature type="transmembrane region" description="Helical" evidence="13">
    <location>
        <begin position="12"/>
        <end position="33"/>
    </location>
</feature>
<keyword evidence="16" id="KW-1185">Reference proteome</keyword>
<accession>A0A1H3IQM1</accession>
<dbReference type="GO" id="GO:0005886">
    <property type="term" value="C:plasma membrane"/>
    <property type="evidence" value="ECO:0007669"/>
    <property type="project" value="UniProtKB-SubCell"/>
</dbReference>
<feature type="transmembrane region" description="Helical" evidence="13">
    <location>
        <begin position="104"/>
        <end position="123"/>
    </location>
</feature>
<dbReference type="InterPro" id="IPR011577">
    <property type="entry name" value="Cyt_b561_bac/Ni-Hgenase"/>
</dbReference>
<keyword evidence="8" id="KW-0249">Electron transport</keyword>
<name>A0A1H3IQM1_9RHOB</name>
<sequence>MPIKTAKTTPTGYSRLQIALHWLVFALIAQQYLFKDAMSAAWDRVTDGLKAGFDPLVLPHVAGGALVLIFALWRLALRARRGVPPAIEASKVQGILAKLTHVGLYWLMILMPVSGAVAWFGGVEAAAQGHNVLKIALLVLVALHVVGALYHQFVLRDGTLARMRRTQG</sequence>
<dbReference type="Pfam" id="PF01292">
    <property type="entry name" value="Ni_hydr_CYTB"/>
    <property type="match status" value="1"/>
</dbReference>
<dbReference type="SUPFAM" id="SSF81342">
    <property type="entry name" value="Transmembrane di-heme cytochromes"/>
    <property type="match status" value="1"/>
</dbReference>
<evidence type="ECO:0000256" key="13">
    <source>
        <dbReference type="SAM" id="Phobius"/>
    </source>
</evidence>
<keyword evidence="3" id="KW-0813">Transport</keyword>
<reference evidence="15 16" key="1">
    <citation type="submission" date="2016-10" db="EMBL/GenBank/DDBJ databases">
        <authorList>
            <person name="de Groot N.N."/>
        </authorList>
    </citation>
    <scope>NUCLEOTIDE SEQUENCE [LARGE SCALE GENOMIC DNA]</scope>
    <source>
        <strain evidence="15 16">DSM 24677</strain>
    </source>
</reference>
<dbReference type="EMBL" id="FNPR01000001">
    <property type="protein sequence ID" value="SDY29134.1"/>
    <property type="molecule type" value="Genomic_DNA"/>
</dbReference>
<keyword evidence="10" id="KW-0408">Iron</keyword>
<evidence type="ECO:0000256" key="12">
    <source>
        <dbReference type="ARBA" id="ARBA00037975"/>
    </source>
</evidence>
<dbReference type="AlphaFoldDB" id="A0A1H3IQM1"/>
<dbReference type="GO" id="GO:0022904">
    <property type="term" value="P:respiratory electron transport chain"/>
    <property type="evidence" value="ECO:0007669"/>
    <property type="project" value="InterPro"/>
</dbReference>
<dbReference type="RefSeq" id="WP_089888570.1">
    <property type="nucleotide sequence ID" value="NZ_FNPR01000001.1"/>
</dbReference>
<keyword evidence="11 13" id="KW-0472">Membrane</keyword>
<evidence type="ECO:0000259" key="14">
    <source>
        <dbReference type="Pfam" id="PF01292"/>
    </source>
</evidence>
<keyword evidence="9 13" id="KW-1133">Transmembrane helix</keyword>
<evidence type="ECO:0000256" key="10">
    <source>
        <dbReference type="ARBA" id="ARBA00023004"/>
    </source>
</evidence>
<keyword evidence="4" id="KW-1003">Cell membrane</keyword>
<dbReference type="GO" id="GO:0020037">
    <property type="term" value="F:heme binding"/>
    <property type="evidence" value="ECO:0007669"/>
    <property type="project" value="TreeGrafter"/>
</dbReference>
<dbReference type="GeneID" id="78123955"/>
<dbReference type="PANTHER" id="PTHR30529">
    <property type="entry name" value="CYTOCHROME B561"/>
    <property type="match status" value="1"/>
</dbReference>
<evidence type="ECO:0000256" key="9">
    <source>
        <dbReference type="ARBA" id="ARBA00022989"/>
    </source>
</evidence>
<evidence type="ECO:0000256" key="3">
    <source>
        <dbReference type="ARBA" id="ARBA00022448"/>
    </source>
</evidence>
<evidence type="ECO:0000256" key="8">
    <source>
        <dbReference type="ARBA" id="ARBA00022982"/>
    </source>
</evidence>
<comment type="cofactor">
    <cofactor evidence="1">
        <name>heme b</name>
        <dbReference type="ChEBI" id="CHEBI:60344"/>
    </cofactor>
</comment>
<dbReference type="GO" id="GO:0046872">
    <property type="term" value="F:metal ion binding"/>
    <property type="evidence" value="ECO:0007669"/>
    <property type="project" value="UniProtKB-KW"/>
</dbReference>
<evidence type="ECO:0000256" key="5">
    <source>
        <dbReference type="ARBA" id="ARBA00022617"/>
    </source>
</evidence>
<proteinExistence type="inferred from homology"/>
<gene>
    <name evidence="15" type="ORF">SAMN05444486_1011174</name>
</gene>
<dbReference type="OrthoDB" id="8156287at2"/>
<dbReference type="InterPro" id="IPR016174">
    <property type="entry name" value="Di-haem_cyt_TM"/>
</dbReference>
<keyword evidence="5" id="KW-0349">Heme</keyword>
<keyword evidence="7" id="KW-0479">Metal-binding</keyword>
<evidence type="ECO:0000313" key="15">
    <source>
        <dbReference type="EMBL" id="SDY29134.1"/>
    </source>
</evidence>
<keyword evidence="6 13" id="KW-0812">Transmembrane</keyword>
<dbReference type="PANTHER" id="PTHR30529:SF7">
    <property type="entry name" value="CYTOCHROME B561 BACTERIAL_NI-HYDROGENASE DOMAIN-CONTAINING PROTEIN"/>
    <property type="match status" value="1"/>
</dbReference>
<evidence type="ECO:0000256" key="4">
    <source>
        <dbReference type="ARBA" id="ARBA00022475"/>
    </source>
</evidence>
<evidence type="ECO:0000256" key="11">
    <source>
        <dbReference type="ARBA" id="ARBA00023136"/>
    </source>
</evidence>
<feature type="transmembrane region" description="Helical" evidence="13">
    <location>
        <begin position="53"/>
        <end position="73"/>
    </location>
</feature>
<evidence type="ECO:0000256" key="6">
    <source>
        <dbReference type="ARBA" id="ARBA00022692"/>
    </source>
</evidence>
<comment type="similarity">
    <text evidence="12">Belongs to the cytochrome b561 family.</text>
</comment>
<evidence type="ECO:0000256" key="2">
    <source>
        <dbReference type="ARBA" id="ARBA00004651"/>
    </source>
</evidence>
<evidence type="ECO:0000313" key="16">
    <source>
        <dbReference type="Proteomes" id="UP000199026"/>
    </source>
</evidence>
<organism evidence="15 16">
    <name type="scientific">Lentibacter algarum</name>
    <dbReference type="NCBI Taxonomy" id="576131"/>
    <lineage>
        <taxon>Bacteria</taxon>
        <taxon>Pseudomonadati</taxon>
        <taxon>Pseudomonadota</taxon>
        <taxon>Alphaproteobacteria</taxon>
        <taxon>Rhodobacterales</taxon>
        <taxon>Roseobacteraceae</taxon>
        <taxon>Lentibacter</taxon>
    </lineage>
</organism>
<dbReference type="GO" id="GO:0009055">
    <property type="term" value="F:electron transfer activity"/>
    <property type="evidence" value="ECO:0007669"/>
    <property type="project" value="InterPro"/>
</dbReference>
<dbReference type="STRING" id="576131.SAMN05444486_1011174"/>
<comment type="subcellular location">
    <subcellularLocation>
        <location evidence="2">Cell membrane</location>
        <topology evidence="2">Multi-pass membrane protein</topology>
    </subcellularLocation>
</comment>
<protein>
    <submittedName>
        <fullName evidence="15">Cytochrome b561</fullName>
    </submittedName>
</protein>
<evidence type="ECO:0000256" key="1">
    <source>
        <dbReference type="ARBA" id="ARBA00001970"/>
    </source>
</evidence>
<dbReference type="Proteomes" id="UP000199026">
    <property type="component" value="Unassembled WGS sequence"/>
</dbReference>
<evidence type="ECO:0000256" key="7">
    <source>
        <dbReference type="ARBA" id="ARBA00022723"/>
    </source>
</evidence>
<dbReference type="InterPro" id="IPR052168">
    <property type="entry name" value="Cytochrome_b561_oxidase"/>
</dbReference>